<dbReference type="AlphaFoldDB" id="A0A9W8ZUJ4"/>
<dbReference type="SUPFAM" id="SSF52047">
    <property type="entry name" value="RNI-like"/>
    <property type="match status" value="1"/>
</dbReference>
<evidence type="ECO:0008006" key="3">
    <source>
        <dbReference type="Google" id="ProtNLM"/>
    </source>
</evidence>
<dbReference type="InterPro" id="IPR032675">
    <property type="entry name" value="LRR_dom_sf"/>
</dbReference>
<evidence type="ECO:0000313" key="1">
    <source>
        <dbReference type="EMBL" id="KAJ4467383.1"/>
    </source>
</evidence>
<proteinExistence type="predicted"/>
<sequence>MNHWRCSTALIWKIPDELLGLIFDYLCDVEPRVYRKSRVPISLRLSAVCSHWRFIMLSTPWYWTKISVRCTSTRGILPEFHLLQLFLERSKENLLDLNVSFPISGFHTQELILQLFKMLAAQAHRWNSLEIFATQSQHLCLLRHPYISSCLELTSLTLRGVLDSQEGPAMNFVPMPKLKSFIPRVFNRPLRPDSSFPWHQLTKLSLDCWSLSDLSFVGLCKNLLHLRISVDYDSEMTPPRVPKAPVPSVLEQPRMLTLVLSPSEPKTRFVEIVLDLFAMPALAHLEVEGDTSEQADHGAADWPFGIMDVLIERDLFPLTTLAIHNISISENDLTTFLRKTPSLTTLSIQEAQFEGSFEKQISSPISINFMRSLCAVSGEEHSSTEAQLLPNLTTLYLTIYKEFSDEAFTDMIHSRWGDEDHSLTQESSISRLKEVVAHLGDQDISLSKRDSDSTKLKALSTLQHQGLFIEVVDSGDYVYLD</sequence>
<dbReference type="Gene3D" id="3.80.10.10">
    <property type="entry name" value="Ribonuclease Inhibitor"/>
    <property type="match status" value="1"/>
</dbReference>
<reference evidence="1" key="1">
    <citation type="submission" date="2022-08" db="EMBL/GenBank/DDBJ databases">
        <authorList>
            <consortium name="DOE Joint Genome Institute"/>
            <person name="Min B."/>
            <person name="Riley R."/>
            <person name="Sierra-Patev S."/>
            <person name="Naranjo-Ortiz M."/>
            <person name="Looney B."/>
            <person name="Konkel Z."/>
            <person name="Slot J.C."/>
            <person name="Sakamoto Y."/>
            <person name="Steenwyk J.L."/>
            <person name="Rokas A."/>
            <person name="Carro J."/>
            <person name="Camarero S."/>
            <person name="Ferreira P."/>
            <person name="Molpeceres G."/>
            <person name="Ruiz-Duenas F.J."/>
            <person name="Serrano A."/>
            <person name="Henrissat B."/>
            <person name="Drula E."/>
            <person name="Hughes K.W."/>
            <person name="Mata J.L."/>
            <person name="Ishikawa N.K."/>
            <person name="Vargas-Isla R."/>
            <person name="Ushijima S."/>
            <person name="Smith C.A."/>
            <person name="Ahrendt S."/>
            <person name="Andreopoulos W."/>
            <person name="He G."/>
            <person name="Labutti K."/>
            <person name="Lipzen A."/>
            <person name="Ng V."/>
            <person name="Sandor L."/>
            <person name="Barry K."/>
            <person name="Martinez A.T."/>
            <person name="Xiao Y."/>
            <person name="Gibbons J.G."/>
            <person name="Terashima K."/>
            <person name="Hibbett D.S."/>
            <person name="Grigoriev I.V."/>
        </authorList>
    </citation>
    <scope>NUCLEOTIDE SEQUENCE</scope>
    <source>
        <strain evidence="1">Sp2 HRB7682 ss15</strain>
    </source>
</reference>
<dbReference type="EMBL" id="JANVFS010000041">
    <property type="protein sequence ID" value="KAJ4467383.1"/>
    <property type="molecule type" value="Genomic_DNA"/>
</dbReference>
<name>A0A9W8ZUJ4_9AGAR</name>
<organism evidence="1 2">
    <name type="scientific">Lentinula lateritia</name>
    <dbReference type="NCBI Taxonomy" id="40482"/>
    <lineage>
        <taxon>Eukaryota</taxon>
        <taxon>Fungi</taxon>
        <taxon>Dikarya</taxon>
        <taxon>Basidiomycota</taxon>
        <taxon>Agaricomycotina</taxon>
        <taxon>Agaricomycetes</taxon>
        <taxon>Agaricomycetidae</taxon>
        <taxon>Agaricales</taxon>
        <taxon>Marasmiineae</taxon>
        <taxon>Omphalotaceae</taxon>
        <taxon>Lentinula</taxon>
    </lineage>
</organism>
<protein>
    <recommendedName>
        <fullName evidence="3">F-box domain-containing protein</fullName>
    </recommendedName>
</protein>
<evidence type="ECO:0000313" key="2">
    <source>
        <dbReference type="Proteomes" id="UP001150238"/>
    </source>
</evidence>
<dbReference type="Proteomes" id="UP001150238">
    <property type="component" value="Unassembled WGS sequence"/>
</dbReference>
<accession>A0A9W8ZUJ4</accession>
<reference evidence="1" key="2">
    <citation type="journal article" date="2023" name="Proc. Natl. Acad. Sci. U.S.A.">
        <title>A global phylogenomic analysis of the shiitake genus Lentinula.</title>
        <authorList>
            <person name="Sierra-Patev S."/>
            <person name="Min B."/>
            <person name="Naranjo-Ortiz M."/>
            <person name="Looney B."/>
            <person name="Konkel Z."/>
            <person name="Slot J.C."/>
            <person name="Sakamoto Y."/>
            <person name="Steenwyk J.L."/>
            <person name="Rokas A."/>
            <person name="Carro J."/>
            <person name="Camarero S."/>
            <person name="Ferreira P."/>
            <person name="Molpeceres G."/>
            <person name="Ruiz-Duenas F.J."/>
            <person name="Serrano A."/>
            <person name="Henrissat B."/>
            <person name="Drula E."/>
            <person name="Hughes K.W."/>
            <person name="Mata J.L."/>
            <person name="Ishikawa N.K."/>
            <person name="Vargas-Isla R."/>
            <person name="Ushijima S."/>
            <person name="Smith C.A."/>
            <person name="Donoghue J."/>
            <person name="Ahrendt S."/>
            <person name="Andreopoulos W."/>
            <person name="He G."/>
            <person name="LaButti K."/>
            <person name="Lipzen A."/>
            <person name="Ng V."/>
            <person name="Riley R."/>
            <person name="Sandor L."/>
            <person name="Barry K."/>
            <person name="Martinez A.T."/>
            <person name="Xiao Y."/>
            <person name="Gibbons J.G."/>
            <person name="Terashima K."/>
            <person name="Grigoriev I.V."/>
            <person name="Hibbett D."/>
        </authorList>
    </citation>
    <scope>NUCLEOTIDE SEQUENCE</scope>
    <source>
        <strain evidence="1">Sp2 HRB7682 ss15</strain>
    </source>
</reference>
<comment type="caution">
    <text evidence="1">The sequence shown here is derived from an EMBL/GenBank/DDBJ whole genome shotgun (WGS) entry which is preliminary data.</text>
</comment>
<gene>
    <name evidence="1" type="ORF">C8J55DRAFT_525864</name>
</gene>